<dbReference type="Pfam" id="PF04445">
    <property type="entry name" value="SAM_MT"/>
    <property type="match status" value="1"/>
</dbReference>
<reference evidence="3 5" key="2">
    <citation type="submission" date="2018-08" db="EMBL/GenBank/DDBJ databases">
        <title>A genome reference for cultivated species of the human gut microbiota.</title>
        <authorList>
            <person name="Zou Y."/>
            <person name="Xue W."/>
            <person name="Luo G."/>
        </authorList>
    </citation>
    <scope>NUCLEOTIDE SEQUENCE [LARGE SCALE GENOMIC DNA]</scope>
    <source>
        <strain evidence="3 5">AM29-25AC</strain>
    </source>
</reference>
<dbReference type="OrthoDB" id="3191794at2"/>
<dbReference type="HAMAP" id="MF_01523">
    <property type="entry name" value="16SrRNA_methyltr_J"/>
    <property type="match status" value="1"/>
</dbReference>
<dbReference type="GO" id="GO:0005737">
    <property type="term" value="C:cytoplasm"/>
    <property type="evidence" value="ECO:0007669"/>
    <property type="project" value="UniProtKB-SubCell"/>
</dbReference>
<evidence type="ECO:0000313" key="3">
    <source>
        <dbReference type="EMBL" id="RHE11886.1"/>
    </source>
</evidence>
<name>A0A174RW86_9FIRM</name>
<dbReference type="EC" id="2.1.1.242" evidence="1"/>
<proteinExistence type="inferred from homology"/>
<protein>
    <recommendedName>
        <fullName evidence="1">Ribosomal RNA small subunit methyltransferase J</fullName>
        <ecNumber evidence="1">2.1.1.242</ecNumber>
    </recommendedName>
    <alternativeName>
        <fullName evidence="1">16S rRNA m2G1516 methyltransferase</fullName>
    </alternativeName>
    <alternativeName>
        <fullName evidence="1">rRNA (guanine-N(2)-)-methyltransferase</fullName>
    </alternativeName>
</protein>
<sequence>MNDKFAVCIGKGGQRDQAESFARKTESIIADKPGKNLTVLFDSKGISLTGYGLTYQGDFENMLHRVTNGRLQHEMLVRAAKSEKEGRKAIDATAGMGEDAFLLAAQGYEVTLYEQNPVVAVLLKDALRRAKKHPILKEIAVRMKLVEGDSVECMSKLLDPVDVIYLDPMFPARQKSSLINKKLQLIQKLEPPCSEETDLFDAAIKATPEKIIVKRPLKSEFLAGRKPSYTLNGKAIRYDCYTFIKKLD</sequence>
<keyword evidence="1 2" id="KW-0808">Transferase</keyword>
<comment type="subcellular location">
    <subcellularLocation>
        <location evidence="1">Cytoplasm</location>
    </subcellularLocation>
</comment>
<evidence type="ECO:0000313" key="2">
    <source>
        <dbReference type="EMBL" id="CUP87230.1"/>
    </source>
</evidence>
<comment type="function">
    <text evidence="1">Specifically methylates the guanosine in position 1516 of 16S rRNA.</text>
</comment>
<dbReference type="AlphaFoldDB" id="A0A174RW86"/>
<dbReference type="InterPro" id="IPR007536">
    <property type="entry name" value="16SrRNA_methylTrfase_J"/>
</dbReference>
<evidence type="ECO:0000313" key="4">
    <source>
        <dbReference type="Proteomes" id="UP000095413"/>
    </source>
</evidence>
<keyword evidence="1" id="KW-0963">Cytoplasm</keyword>
<keyword evidence="1 2" id="KW-0489">Methyltransferase</keyword>
<dbReference type="EMBL" id="CZBA01000020">
    <property type="protein sequence ID" value="CUP87230.1"/>
    <property type="molecule type" value="Genomic_DNA"/>
</dbReference>
<dbReference type="InterPro" id="IPR029063">
    <property type="entry name" value="SAM-dependent_MTases_sf"/>
</dbReference>
<dbReference type="SUPFAM" id="SSF53335">
    <property type="entry name" value="S-adenosyl-L-methionine-dependent methyltransferases"/>
    <property type="match status" value="1"/>
</dbReference>
<organism evidence="2 4">
    <name type="scientific">Blautia obeum</name>
    <dbReference type="NCBI Taxonomy" id="40520"/>
    <lineage>
        <taxon>Bacteria</taxon>
        <taxon>Bacillati</taxon>
        <taxon>Bacillota</taxon>
        <taxon>Clostridia</taxon>
        <taxon>Lachnospirales</taxon>
        <taxon>Lachnospiraceae</taxon>
        <taxon>Blautia</taxon>
    </lineage>
</organism>
<evidence type="ECO:0000256" key="1">
    <source>
        <dbReference type="HAMAP-Rule" id="MF_01523"/>
    </source>
</evidence>
<comment type="caution">
    <text evidence="1">Lacks conserved residue(s) required for the propagation of feature annotation.</text>
</comment>
<evidence type="ECO:0000313" key="5">
    <source>
        <dbReference type="Proteomes" id="UP000284644"/>
    </source>
</evidence>
<dbReference type="PANTHER" id="PTHR36112">
    <property type="entry name" value="RIBOSOMAL RNA SMALL SUBUNIT METHYLTRANSFERASE J"/>
    <property type="match status" value="1"/>
</dbReference>
<dbReference type="GO" id="GO:0008990">
    <property type="term" value="F:rRNA (guanine-N2-)-methyltransferase activity"/>
    <property type="evidence" value="ECO:0007669"/>
    <property type="project" value="UniProtKB-UniRule"/>
</dbReference>
<dbReference type="CDD" id="cd02440">
    <property type="entry name" value="AdoMet_MTases"/>
    <property type="match status" value="1"/>
</dbReference>
<gene>
    <name evidence="1 2" type="primary">rsmJ</name>
    <name evidence="3" type="ORF">DW767_10925</name>
    <name evidence="2" type="ORF">ERS852533_02852</name>
</gene>
<keyword evidence="1" id="KW-0698">rRNA processing</keyword>
<dbReference type="RefSeq" id="WP_055056678.1">
    <property type="nucleotide sequence ID" value="NZ_CZBA01000020.1"/>
</dbReference>
<dbReference type="PANTHER" id="PTHR36112:SF1">
    <property type="entry name" value="RIBOSOMAL RNA SMALL SUBUNIT METHYLTRANSFERASE J"/>
    <property type="match status" value="1"/>
</dbReference>
<comment type="similarity">
    <text evidence="1">Belongs to the methyltransferase superfamily. RsmJ family.</text>
</comment>
<dbReference type="Gene3D" id="3.40.50.150">
    <property type="entry name" value="Vaccinia Virus protein VP39"/>
    <property type="match status" value="1"/>
</dbReference>
<reference evidence="2 4" key="1">
    <citation type="submission" date="2015-09" db="EMBL/GenBank/DDBJ databases">
        <authorList>
            <consortium name="Pathogen Informatics"/>
        </authorList>
    </citation>
    <scope>NUCLEOTIDE SEQUENCE [LARGE SCALE GENOMIC DNA]</scope>
    <source>
        <strain evidence="2 4">2789STDY5834921</strain>
    </source>
</reference>
<dbReference type="Proteomes" id="UP000095413">
    <property type="component" value="Unassembled WGS sequence"/>
</dbReference>
<accession>A0A174RW86</accession>
<dbReference type="Proteomes" id="UP000284644">
    <property type="component" value="Unassembled WGS sequence"/>
</dbReference>
<dbReference type="EMBL" id="QSJW01000006">
    <property type="protein sequence ID" value="RHE11886.1"/>
    <property type="molecule type" value="Genomic_DNA"/>
</dbReference>
<keyword evidence="1" id="KW-0949">S-adenosyl-L-methionine</keyword>
<comment type="catalytic activity">
    <reaction evidence="1">
        <text>guanosine(1516) in 16S rRNA + S-adenosyl-L-methionine = N(2)-methylguanosine(1516) in 16S rRNA + S-adenosyl-L-homocysteine + H(+)</text>
        <dbReference type="Rhea" id="RHEA:43220"/>
        <dbReference type="Rhea" id="RHEA-COMP:10412"/>
        <dbReference type="Rhea" id="RHEA-COMP:10413"/>
        <dbReference type="ChEBI" id="CHEBI:15378"/>
        <dbReference type="ChEBI" id="CHEBI:57856"/>
        <dbReference type="ChEBI" id="CHEBI:59789"/>
        <dbReference type="ChEBI" id="CHEBI:74269"/>
        <dbReference type="ChEBI" id="CHEBI:74481"/>
        <dbReference type="EC" id="2.1.1.242"/>
    </reaction>
</comment>
<feature type="binding site" evidence="1">
    <location>
        <position position="167"/>
    </location>
    <ligand>
        <name>S-adenosyl-L-methionine</name>
        <dbReference type="ChEBI" id="CHEBI:59789"/>
    </ligand>
</feature>